<evidence type="ECO:0000313" key="1">
    <source>
        <dbReference type="EMBL" id="KYC71629.1"/>
    </source>
</evidence>
<dbReference type="AlphaFoldDB" id="A0A150KH16"/>
<name>A0A150KH16_HEYCO</name>
<accession>A0A150KH16</accession>
<dbReference type="PATRIC" id="fig|1398.25.peg.1774"/>
<organism evidence="1 2">
    <name type="scientific">Heyndrickxia coagulans</name>
    <name type="common">Weizmannia coagulans</name>
    <dbReference type="NCBI Taxonomy" id="1398"/>
    <lineage>
        <taxon>Bacteria</taxon>
        <taxon>Bacillati</taxon>
        <taxon>Bacillota</taxon>
        <taxon>Bacilli</taxon>
        <taxon>Bacillales</taxon>
        <taxon>Bacillaceae</taxon>
        <taxon>Heyndrickxia</taxon>
    </lineage>
</organism>
<gene>
    <name evidence="1" type="ORF">B4099_3170</name>
</gene>
<dbReference type="RefSeq" id="WP_061574454.1">
    <property type="nucleotide sequence ID" value="NZ_LQYI01000024.1"/>
</dbReference>
<sequence length="242" mass="26749">MDTAIKSMFDSLRKLIYRVDAHIGNSGDAHLPATFERAGFLSAEDKGHIDMKCRYAKTLDNGTGNCLTLGMGIYISRSFINAPMGVDDSLCLVEITGAGQGLYKEIKFTWLSAGKQYRRYIYSNIDSGWLDEGWVNLTLLSGFSGYAIAKRTRCGDGFIVDIRYDVQRTTDITSGTVIASLPAGYTLTQEKPIQETHLAFINNSSNLTTTGFVISGTKDLTLFRVDQVNSIRRALGHTIFTR</sequence>
<protein>
    <submittedName>
        <fullName evidence="1">Uncharacterized protein</fullName>
    </submittedName>
</protein>
<dbReference type="Proteomes" id="UP000075304">
    <property type="component" value="Unassembled WGS sequence"/>
</dbReference>
<reference evidence="1 2" key="1">
    <citation type="submission" date="2016-01" db="EMBL/GenBank/DDBJ databases">
        <title>Genome Sequences of Twelve Sporeforming Bacillus Species Isolated from Foods.</title>
        <authorList>
            <person name="Berendsen E.M."/>
            <person name="Wells-Bennik M.H."/>
            <person name="Krawcyk A.O."/>
            <person name="De Jong A."/>
            <person name="Holsappel S."/>
            <person name="Eijlander R.T."/>
            <person name="Kuipers O.P."/>
        </authorList>
    </citation>
    <scope>NUCLEOTIDE SEQUENCE [LARGE SCALE GENOMIC DNA]</scope>
    <source>
        <strain evidence="1 2">B4099</strain>
    </source>
</reference>
<comment type="caution">
    <text evidence="1">The sequence shown here is derived from an EMBL/GenBank/DDBJ whole genome shotgun (WGS) entry which is preliminary data.</text>
</comment>
<proteinExistence type="predicted"/>
<dbReference type="EMBL" id="LQYI01000024">
    <property type="protein sequence ID" value="KYC71629.1"/>
    <property type="molecule type" value="Genomic_DNA"/>
</dbReference>
<evidence type="ECO:0000313" key="2">
    <source>
        <dbReference type="Proteomes" id="UP000075304"/>
    </source>
</evidence>